<feature type="region of interest" description="Disordered" evidence="1">
    <location>
        <begin position="191"/>
        <end position="228"/>
    </location>
</feature>
<dbReference type="AlphaFoldDB" id="A0A7J6EA86"/>
<feature type="compositionally biased region" description="Basic and acidic residues" evidence="1">
    <location>
        <begin position="434"/>
        <end position="446"/>
    </location>
</feature>
<name>A0A7J6EA86_CANSA</name>
<proteinExistence type="predicted"/>
<dbReference type="EMBL" id="JAATIP010000267">
    <property type="protein sequence ID" value="KAF4355348.1"/>
    <property type="molecule type" value="Genomic_DNA"/>
</dbReference>
<sequence>MLSQEKMDIDNVVDVAESMFNREEMDIDSVVVVPDTPDRVSAQRLVTDSESVGSKTRDTFYENHMNGLRSMDKFVPENGRGRKKVIKPPKGFRTADFGIHNVISSIENSSGSQNAHMFRRVDKNVGSGHRARQASGVRNMDKGKTICTDMSSNFQDSSRHCDFPKQSGNTERGRTVCLYGPPNNILAEDKRKGQTALSENSSGALVPDASKTRNASKGKEKIDEHPSKCSDLDMIRREVINLSPDSEHKTREHNKPSHSVTPFRGRTKSLVRGGCISPQNVAKMQQVLSSSKNVEQSDAVTPLGGRTKGLVIGGCISPQNVAKMQQLSNSSKNVEQSDAGNGVYNCPQPVVDIRDIIAEENSSSERVKGKAVFTIPDTPNEQKGKSFRAASSFATSTGEVKGVGNGSRDESGCSQGLGGWRNTHSNLRKLDNRNSRQMDGHRNSFHHDRRIGSRQNSQTECGFAEGLNQVLTPPSVCQMELSRGPPRAETILTKRLKKQGSPSRNHGECSTSISEDSDVLCLGSSMESTNTRTSRLHRSRSRVISGQATGVNVLSSPVRNSSPQILDCTNNDDSDDRARQVEADEMLARELQEQLYHEVPIIGGSEIDEHFARALQRQEISTSGAGQNEPYLRGSEVSQLQRQPRSRSSQNRSNRTQNPPNRRLVGARAPTSSRMAQLRSRMYRQHFNVSNRGRTIPFPLDMDLDMRLDILEALEAAVGDLNEGDMGNHIYQVQRDFNENDYEMLLALDEQNHQHAGASAIQINTLPQSIVQKAPVSGRLFVISLASTNFTKIVSIHGSPEKHHAQFASAPLLKLLTSAPSLRKIICCLLVFKIQLLISYDIGAKVLQKFHYNNSCATTDLLIRLIERSLDFVANGLARNARVSSQESDFVIGEGFLV</sequence>
<feature type="region of interest" description="Disordered" evidence="1">
    <location>
        <begin position="620"/>
        <end position="674"/>
    </location>
</feature>
<feature type="region of interest" description="Disordered" evidence="1">
    <location>
        <begin position="553"/>
        <end position="575"/>
    </location>
</feature>
<comment type="caution">
    <text evidence="2">The sequence shown here is derived from an EMBL/GenBank/DDBJ whole genome shotgun (WGS) entry which is preliminary data.</text>
</comment>
<dbReference type="Proteomes" id="UP000525078">
    <property type="component" value="Unassembled WGS sequence"/>
</dbReference>
<feature type="compositionally biased region" description="Basic and acidic residues" evidence="1">
    <location>
        <begin position="243"/>
        <end position="255"/>
    </location>
</feature>
<organism evidence="2 3">
    <name type="scientific">Cannabis sativa</name>
    <name type="common">Hemp</name>
    <name type="synonym">Marijuana</name>
    <dbReference type="NCBI Taxonomy" id="3483"/>
    <lineage>
        <taxon>Eukaryota</taxon>
        <taxon>Viridiplantae</taxon>
        <taxon>Streptophyta</taxon>
        <taxon>Embryophyta</taxon>
        <taxon>Tracheophyta</taxon>
        <taxon>Spermatophyta</taxon>
        <taxon>Magnoliopsida</taxon>
        <taxon>eudicotyledons</taxon>
        <taxon>Gunneridae</taxon>
        <taxon>Pentapetalae</taxon>
        <taxon>rosids</taxon>
        <taxon>fabids</taxon>
        <taxon>Rosales</taxon>
        <taxon>Cannabaceae</taxon>
        <taxon>Cannabis</taxon>
    </lineage>
</organism>
<feature type="region of interest" description="Disordered" evidence="1">
    <location>
        <begin position="397"/>
        <end position="426"/>
    </location>
</feature>
<reference evidence="2 3" key="1">
    <citation type="journal article" date="2020" name="bioRxiv">
        <title>Sequence and annotation of 42 cannabis genomes reveals extensive copy number variation in cannabinoid synthesis and pathogen resistance genes.</title>
        <authorList>
            <person name="Mckernan K.J."/>
            <person name="Helbert Y."/>
            <person name="Kane L.T."/>
            <person name="Ebling H."/>
            <person name="Zhang L."/>
            <person name="Liu B."/>
            <person name="Eaton Z."/>
            <person name="Mclaughlin S."/>
            <person name="Kingan S."/>
            <person name="Baybayan P."/>
            <person name="Concepcion G."/>
            <person name="Jordan M."/>
            <person name="Riva A."/>
            <person name="Barbazuk W."/>
            <person name="Harkins T."/>
        </authorList>
    </citation>
    <scope>NUCLEOTIDE SEQUENCE [LARGE SCALE GENOMIC DNA]</scope>
    <source>
        <strain evidence="3">cv. Jamaican Lion 4</strain>
        <tissue evidence="2">Leaf</tissue>
    </source>
</reference>
<feature type="compositionally biased region" description="Basic and acidic residues" evidence="1">
    <location>
        <begin position="217"/>
        <end position="228"/>
    </location>
</feature>
<accession>A0A7J6EA86</accession>
<evidence type="ECO:0000313" key="3">
    <source>
        <dbReference type="Proteomes" id="UP000525078"/>
    </source>
</evidence>
<feature type="region of interest" description="Disordered" evidence="1">
    <location>
        <begin position="434"/>
        <end position="453"/>
    </location>
</feature>
<gene>
    <name evidence="2" type="ORF">F8388_026618</name>
</gene>
<protein>
    <submittedName>
        <fullName evidence="2">Uncharacterized protein</fullName>
    </submittedName>
</protein>
<feature type="region of interest" description="Disordered" evidence="1">
    <location>
        <begin position="243"/>
        <end position="265"/>
    </location>
</feature>
<feature type="compositionally biased region" description="Polar residues" evidence="1">
    <location>
        <begin position="553"/>
        <end position="569"/>
    </location>
</feature>
<feature type="compositionally biased region" description="Low complexity" evidence="1">
    <location>
        <begin position="638"/>
        <end position="658"/>
    </location>
</feature>
<evidence type="ECO:0000313" key="2">
    <source>
        <dbReference type="EMBL" id="KAF4355348.1"/>
    </source>
</evidence>
<evidence type="ECO:0000256" key="1">
    <source>
        <dbReference type="SAM" id="MobiDB-lite"/>
    </source>
</evidence>